<sequence length="394" mass="44825">MNILVVDDESFIRRGIERTIRTHFPEHKVLLAANPEEAVLTLQNVPMDLVLTDVLMPGMTGLELMEISRKRHAHVRWVVISAHSEFKYAKEAVRLGAKDYLLKPIGKDMLVDMIREIGDEIAKDNERSKEAQLLKRNLRFLREAVFARWASGLDLGGIDLAAFTGKHPYFHLIMVRMESESDMKLEHFIVENVLSELIETSGQGFVTSFDAKSLLGLLTPKDEGSLTAIIDQLRSHLKRYLKIPFQILHSERMTDISEVPAKVQQMRKSSATQVYEHYASGGEKAIEVAFQYIAAHFQTELTLEKVASIVYLNPVYFSQLFKQRTGVGFKDYLTQLRLDRAMNLLRDSELKIGDISERVGYPDVRHFSQIFRKKTGLTPSEYRQSVGGGDTGEP</sequence>
<dbReference type="AlphaFoldDB" id="A0A3G3K3S4"/>
<dbReference type="InterPro" id="IPR018062">
    <property type="entry name" value="HTH_AraC-typ_CS"/>
</dbReference>
<reference evidence="7 8" key="1">
    <citation type="submission" date="2018-10" db="EMBL/GenBank/DDBJ databases">
        <title>Genome Sequence of Cohnella sp.</title>
        <authorList>
            <person name="Srinivasan S."/>
            <person name="Kim M.K."/>
        </authorList>
    </citation>
    <scope>NUCLEOTIDE SEQUENCE [LARGE SCALE GENOMIC DNA]</scope>
    <source>
        <strain evidence="7 8">18JY8-7</strain>
    </source>
</reference>
<evidence type="ECO:0000259" key="5">
    <source>
        <dbReference type="PROSITE" id="PS01124"/>
    </source>
</evidence>
<feature type="domain" description="HTH araC/xylS-type" evidence="5">
    <location>
        <begin position="287"/>
        <end position="385"/>
    </location>
</feature>
<keyword evidence="3" id="KW-0804">Transcription</keyword>
<name>A0A3G3K3S4_9BACL</name>
<organism evidence="7 8">
    <name type="scientific">Cohnella candidum</name>
    <dbReference type="NCBI Taxonomy" id="2674991"/>
    <lineage>
        <taxon>Bacteria</taxon>
        <taxon>Bacillati</taxon>
        <taxon>Bacillota</taxon>
        <taxon>Bacilli</taxon>
        <taxon>Bacillales</taxon>
        <taxon>Paenibacillaceae</taxon>
        <taxon>Cohnella</taxon>
    </lineage>
</organism>
<gene>
    <name evidence="7" type="ORF">EAV92_23240</name>
</gene>
<dbReference type="SUPFAM" id="SSF52172">
    <property type="entry name" value="CheY-like"/>
    <property type="match status" value="1"/>
</dbReference>
<dbReference type="PROSITE" id="PS01124">
    <property type="entry name" value="HTH_ARAC_FAMILY_2"/>
    <property type="match status" value="1"/>
</dbReference>
<dbReference type="PROSITE" id="PS00041">
    <property type="entry name" value="HTH_ARAC_FAMILY_1"/>
    <property type="match status" value="1"/>
</dbReference>
<keyword evidence="4" id="KW-0597">Phosphoprotein</keyword>
<feature type="modified residue" description="4-aspartylphosphate" evidence="4">
    <location>
        <position position="53"/>
    </location>
</feature>
<dbReference type="InterPro" id="IPR009057">
    <property type="entry name" value="Homeodomain-like_sf"/>
</dbReference>
<dbReference type="RefSeq" id="WP_123043286.1">
    <property type="nucleotide sequence ID" value="NZ_CP033433.1"/>
</dbReference>
<dbReference type="InterPro" id="IPR011006">
    <property type="entry name" value="CheY-like_superfamily"/>
</dbReference>
<dbReference type="GO" id="GO:0000160">
    <property type="term" value="P:phosphorelay signal transduction system"/>
    <property type="evidence" value="ECO:0007669"/>
    <property type="project" value="InterPro"/>
</dbReference>
<dbReference type="PANTHER" id="PTHR43280">
    <property type="entry name" value="ARAC-FAMILY TRANSCRIPTIONAL REGULATOR"/>
    <property type="match status" value="1"/>
</dbReference>
<dbReference type="Pfam" id="PF00072">
    <property type="entry name" value="Response_reg"/>
    <property type="match status" value="1"/>
</dbReference>
<keyword evidence="8" id="KW-1185">Reference proteome</keyword>
<dbReference type="InterPro" id="IPR018060">
    <property type="entry name" value="HTH_AraC"/>
</dbReference>
<dbReference type="SMART" id="SM00342">
    <property type="entry name" value="HTH_ARAC"/>
    <property type="match status" value="1"/>
</dbReference>
<dbReference type="CDD" id="cd17536">
    <property type="entry name" value="REC_YesN-like"/>
    <property type="match status" value="1"/>
</dbReference>
<evidence type="ECO:0000259" key="6">
    <source>
        <dbReference type="PROSITE" id="PS50110"/>
    </source>
</evidence>
<dbReference type="GO" id="GO:0043565">
    <property type="term" value="F:sequence-specific DNA binding"/>
    <property type="evidence" value="ECO:0007669"/>
    <property type="project" value="InterPro"/>
</dbReference>
<dbReference type="PRINTS" id="PR00032">
    <property type="entry name" value="HTHARAC"/>
</dbReference>
<proteinExistence type="predicted"/>
<evidence type="ECO:0000313" key="8">
    <source>
        <dbReference type="Proteomes" id="UP000269097"/>
    </source>
</evidence>
<evidence type="ECO:0000256" key="3">
    <source>
        <dbReference type="ARBA" id="ARBA00023163"/>
    </source>
</evidence>
<dbReference type="PANTHER" id="PTHR43280:SF2">
    <property type="entry name" value="HTH-TYPE TRANSCRIPTIONAL REGULATOR EXSA"/>
    <property type="match status" value="1"/>
</dbReference>
<dbReference type="GO" id="GO:0003700">
    <property type="term" value="F:DNA-binding transcription factor activity"/>
    <property type="evidence" value="ECO:0007669"/>
    <property type="project" value="InterPro"/>
</dbReference>
<keyword evidence="2" id="KW-0238">DNA-binding</keyword>
<evidence type="ECO:0000256" key="1">
    <source>
        <dbReference type="ARBA" id="ARBA00023015"/>
    </source>
</evidence>
<dbReference type="KEGG" id="coh:EAV92_23240"/>
<protein>
    <submittedName>
        <fullName evidence="7">Response regulator</fullName>
    </submittedName>
</protein>
<dbReference type="InterPro" id="IPR001789">
    <property type="entry name" value="Sig_transdc_resp-reg_receiver"/>
</dbReference>
<dbReference type="Gene3D" id="3.40.50.2300">
    <property type="match status" value="1"/>
</dbReference>
<evidence type="ECO:0000256" key="4">
    <source>
        <dbReference type="PROSITE-ProRule" id="PRU00169"/>
    </source>
</evidence>
<dbReference type="PROSITE" id="PS50110">
    <property type="entry name" value="RESPONSE_REGULATORY"/>
    <property type="match status" value="1"/>
</dbReference>
<evidence type="ECO:0000256" key="2">
    <source>
        <dbReference type="ARBA" id="ARBA00023125"/>
    </source>
</evidence>
<evidence type="ECO:0000313" key="7">
    <source>
        <dbReference type="EMBL" id="AYQ75205.1"/>
    </source>
</evidence>
<dbReference type="Pfam" id="PF12833">
    <property type="entry name" value="HTH_18"/>
    <property type="match status" value="1"/>
</dbReference>
<dbReference type="EMBL" id="CP033433">
    <property type="protein sequence ID" value="AYQ75205.1"/>
    <property type="molecule type" value="Genomic_DNA"/>
</dbReference>
<feature type="domain" description="Response regulatory" evidence="6">
    <location>
        <begin position="2"/>
        <end position="118"/>
    </location>
</feature>
<dbReference type="SUPFAM" id="SSF46689">
    <property type="entry name" value="Homeodomain-like"/>
    <property type="match status" value="2"/>
</dbReference>
<dbReference type="InterPro" id="IPR020449">
    <property type="entry name" value="Tscrpt_reg_AraC-type_HTH"/>
</dbReference>
<dbReference type="SMART" id="SM00448">
    <property type="entry name" value="REC"/>
    <property type="match status" value="1"/>
</dbReference>
<accession>A0A3G3K3S4</accession>
<dbReference type="Gene3D" id="1.10.10.60">
    <property type="entry name" value="Homeodomain-like"/>
    <property type="match status" value="2"/>
</dbReference>
<keyword evidence="1" id="KW-0805">Transcription regulation</keyword>
<dbReference type="Proteomes" id="UP000269097">
    <property type="component" value="Chromosome"/>
</dbReference>